<proteinExistence type="predicted"/>
<organism evidence="7">
    <name type="scientific">Leptocylindrus danicus</name>
    <dbReference type="NCBI Taxonomy" id="163516"/>
    <lineage>
        <taxon>Eukaryota</taxon>
        <taxon>Sar</taxon>
        <taxon>Stramenopiles</taxon>
        <taxon>Ochrophyta</taxon>
        <taxon>Bacillariophyta</taxon>
        <taxon>Coscinodiscophyceae</taxon>
        <taxon>Chaetocerotophycidae</taxon>
        <taxon>Leptocylindrales</taxon>
        <taxon>Leptocylindraceae</taxon>
        <taxon>Leptocylindrus</taxon>
    </lineage>
</organism>
<feature type="transmembrane region" description="Helical" evidence="5">
    <location>
        <begin position="220"/>
        <end position="243"/>
    </location>
</feature>
<feature type="domain" description="Leucine-rich repeat-containing N-terminal plant-type" evidence="6">
    <location>
        <begin position="344"/>
        <end position="356"/>
    </location>
</feature>
<evidence type="ECO:0000256" key="3">
    <source>
        <dbReference type="ARBA" id="ARBA00023136"/>
    </source>
</evidence>
<evidence type="ECO:0000259" key="6">
    <source>
        <dbReference type="Pfam" id="PF08263"/>
    </source>
</evidence>
<dbReference type="InterPro" id="IPR001611">
    <property type="entry name" value="Leu-rich_rpt"/>
</dbReference>
<keyword evidence="5" id="KW-0812">Transmembrane</keyword>
<dbReference type="InterPro" id="IPR013210">
    <property type="entry name" value="LRR_N_plant-typ"/>
</dbReference>
<evidence type="ECO:0000256" key="5">
    <source>
        <dbReference type="SAM" id="Phobius"/>
    </source>
</evidence>
<feature type="compositionally biased region" description="Basic and acidic residues" evidence="4">
    <location>
        <begin position="74"/>
        <end position="103"/>
    </location>
</feature>
<protein>
    <recommendedName>
        <fullName evidence="6">Leucine-rich repeat-containing N-terminal plant-type domain-containing protein</fullName>
    </recommendedName>
</protein>
<dbReference type="Gene3D" id="3.80.10.10">
    <property type="entry name" value="Ribonuclease Inhibitor"/>
    <property type="match status" value="4"/>
</dbReference>
<feature type="compositionally biased region" description="Low complexity" evidence="4">
    <location>
        <begin position="286"/>
        <end position="302"/>
    </location>
</feature>
<keyword evidence="2" id="KW-0677">Repeat</keyword>
<dbReference type="Pfam" id="PF08263">
    <property type="entry name" value="LRRNT_2"/>
    <property type="match status" value="2"/>
</dbReference>
<keyword evidence="1" id="KW-0433">Leucine-rich repeat</keyword>
<evidence type="ECO:0000256" key="4">
    <source>
        <dbReference type="SAM" id="MobiDB-lite"/>
    </source>
</evidence>
<keyword evidence="5" id="KW-1133">Transmembrane helix</keyword>
<feature type="region of interest" description="Disordered" evidence="4">
    <location>
        <begin position="268"/>
        <end position="302"/>
    </location>
</feature>
<dbReference type="PANTHER" id="PTHR48057">
    <property type="entry name" value="LEUCINE-RICH REPEAT SERINE/THREONINE-PROTEIN KINASE 1"/>
    <property type="match status" value="1"/>
</dbReference>
<dbReference type="SUPFAM" id="SSF52047">
    <property type="entry name" value="RNI-like"/>
    <property type="match status" value="2"/>
</dbReference>
<evidence type="ECO:0000256" key="1">
    <source>
        <dbReference type="ARBA" id="ARBA00022614"/>
    </source>
</evidence>
<feature type="compositionally biased region" description="Polar residues" evidence="4">
    <location>
        <begin position="10"/>
        <end position="22"/>
    </location>
</feature>
<dbReference type="EMBL" id="HBGY01034161">
    <property type="protein sequence ID" value="CAD9615555.1"/>
    <property type="molecule type" value="Transcribed_RNA"/>
</dbReference>
<dbReference type="FunFam" id="3.80.10.10:FF:000095">
    <property type="entry name" value="LRR receptor-like serine/threonine-protein kinase GSO1"/>
    <property type="match status" value="1"/>
</dbReference>
<evidence type="ECO:0000256" key="2">
    <source>
        <dbReference type="ARBA" id="ARBA00022737"/>
    </source>
</evidence>
<name>A0A7S2LVI8_9STRA</name>
<keyword evidence="3 5" id="KW-0472">Membrane</keyword>
<sequence>MSERRLSPETLPNENAAASNHHLQSEGEPREDEEQEGLLLQQSCSSSHIIESDVDIEQQAITKSNEIEDDNEVDEHQSPFLSKDEDDKKEEEAVLNEKKKLDDSTSGSAKNDDNELDQRTRRRMARAETVALHRRMQRAGGGGNTTTTTPGAVPVRGRAFGLRRAALRMISFRRPGSSRQRVANNNNQNNDLPEAMIVNDAELILDAQVITDTPLRRQKCAWICCAMIACVLLFITGGIFAMYTLQQEDGHHGNFVLLPSPSYSPSISSNPTMVPTPAKSRPPSFSPTISARPSSIPSSPPTTIGDLQRSALVDFFRLTGGDRGYWYESIGWDDVAADDNNGEQISMCLWHGITCNVYSSVTQIELSNNNITGDLVQIVDVLYVIESLQVLDLSFNTLSGNITTVASDYFAGTQLPDLARIDLRSDEQLLVGTVPPNFCAEPKMLELRLNCDIECECCDHEVHCECMDFLGWVDSSGNDCDWYAKKNRCELDEIPEANTACCACNGGTLVNPSPSASPSLSLTPSISQMPSLSSQPSALFFNEQRDGLMALYQSTGGYQWKYSKNWMSEEIPFCEWYGVTCDNGDSIDPAVIAIDLELNDMKGTLPTELAFLSSLQRLNLKQNYLTGSLPENIWSSWSESIRDLVLYTNDLTGTISSKIGMLQQLKKCNIFENFFSGSIPSELGLLSDNLELVKMHYNAFSGEIPSELGMLNHTLKELSLHDNDLTGTLPSEIGSLAGLSYLYLSINSFSGEIPTELGKMKHLQEFSVEDNSLSGTLPSEIGSLTELWYLCVSFNHLDGIMPVSLGSLTNLDTLCVDGNDFSGYLPSEIGLIGSLQYLSIEHNDFSGEMPDEVCNLNHLFHLSADCKEVECDCDCCTKCSEHGKGCDDSESSPSADVNE</sequence>
<reference evidence="7" key="1">
    <citation type="submission" date="2021-01" db="EMBL/GenBank/DDBJ databases">
        <authorList>
            <person name="Corre E."/>
            <person name="Pelletier E."/>
            <person name="Niang G."/>
            <person name="Scheremetjew M."/>
            <person name="Finn R."/>
            <person name="Kale V."/>
            <person name="Holt S."/>
            <person name="Cochrane G."/>
            <person name="Meng A."/>
            <person name="Brown T."/>
            <person name="Cohen L."/>
        </authorList>
    </citation>
    <scope>NUCLEOTIDE SEQUENCE</scope>
    <source>
        <strain evidence="7">B650</strain>
    </source>
</reference>
<dbReference type="InterPro" id="IPR052595">
    <property type="entry name" value="LRRC69/RLP"/>
</dbReference>
<dbReference type="Pfam" id="PF00560">
    <property type="entry name" value="LRR_1"/>
    <property type="match status" value="5"/>
</dbReference>
<feature type="region of interest" description="Disordered" evidence="4">
    <location>
        <begin position="1"/>
        <end position="120"/>
    </location>
</feature>
<dbReference type="InterPro" id="IPR032675">
    <property type="entry name" value="LRR_dom_sf"/>
</dbReference>
<feature type="compositionally biased region" description="Basic and acidic residues" evidence="4">
    <location>
        <begin position="110"/>
        <end position="119"/>
    </location>
</feature>
<feature type="compositionally biased region" description="Low complexity" evidence="4">
    <location>
        <begin position="37"/>
        <end position="47"/>
    </location>
</feature>
<feature type="domain" description="Leucine-rich repeat-containing N-terminal plant-type" evidence="6">
    <location>
        <begin position="542"/>
        <end position="582"/>
    </location>
</feature>
<gene>
    <name evidence="7" type="ORF">LDAN0321_LOCUS21477</name>
</gene>
<dbReference type="AlphaFoldDB" id="A0A7S2LVI8"/>
<evidence type="ECO:0000313" key="7">
    <source>
        <dbReference type="EMBL" id="CAD9615555.1"/>
    </source>
</evidence>
<accession>A0A7S2LVI8</accession>